<dbReference type="Proteomes" id="UP000215914">
    <property type="component" value="Unassembled WGS sequence"/>
</dbReference>
<gene>
    <name evidence="1" type="ORF">HanXRQr2_Chr16g0742531</name>
</gene>
<dbReference type="EMBL" id="MNCJ02000331">
    <property type="protein sequence ID" value="KAF5759545.1"/>
    <property type="molecule type" value="Genomic_DNA"/>
</dbReference>
<protein>
    <submittedName>
        <fullName evidence="1">Uncharacterized protein</fullName>
    </submittedName>
</protein>
<reference evidence="1" key="1">
    <citation type="journal article" date="2017" name="Nature">
        <title>The sunflower genome provides insights into oil metabolism, flowering and Asterid evolution.</title>
        <authorList>
            <person name="Badouin H."/>
            <person name="Gouzy J."/>
            <person name="Grassa C.J."/>
            <person name="Murat F."/>
            <person name="Staton S.E."/>
            <person name="Cottret L."/>
            <person name="Lelandais-Briere C."/>
            <person name="Owens G.L."/>
            <person name="Carrere S."/>
            <person name="Mayjonade B."/>
            <person name="Legrand L."/>
            <person name="Gill N."/>
            <person name="Kane N.C."/>
            <person name="Bowers J.E."/>
            <person name="Hubner S."/>
            <person name="Bellec A."/>
            <person name="Berard A."/>
            <person name="Berges H."/>
            <person name="Blanchet N."/>
            <person name="Boniface M.C."/>
            <person name="Brunel D."/>
            <person name="Catrice O."/>
            <person name="Chaidir N."/>
            <person name="Claudel C."/>
            <person name="Donnadieu C."/>
            <person name="Faraut T."/>
            <person name="Fievet G."/>
            <person name="Helmstetter N."/>
            <person name="King M."/>
            <person name="Knapp S.J."/>
            <person name="Lai Z."/>
            <person name="Le Paslier M.C."/>
            <person name="Lippi Y."/>
            <person name="Lorenzon L."/>
            <person name="Mandel J.R."/>
            <person name="Marage G."/>
            <person name="Marchand G."/>
            <person name="Marquand E."/>
            <person name="Bret-Mestries E."/>
            <person name="Morien E."/>
            <person name="Nambeesan S."/>
            <person name="Nguyen T."/>
            <person name="Pegot-Espagnet P."/>
            <person name="Pouilly N."/>
            <person name="Raftis F."/>
            <person name="Sallet E."/>
            <person name="Schiex T."/>
            <person name="Thomas J."/>
            <person name="Vandecasteele C."/>
            <person name="Vares D."/>
            <person name="Vear F."/>
            <person name="Vautrin S."/>
            <person name="Crespi M."/>
            <person name="Mangin B."/>
            <person name="Burke J.M."/>
            <person name="Salse J."/>
            <person name="Munos S."/>
            <person name="Vincourt P."/>
            <person name="Rieseberg L.H."/>
            <person name="Langlade N.B."/>
        </authorList>
    </citation>
    <scope>NUCLEOTIDE SEQUENCE</scope>
    <source>
        <tissue evidence="1">Leaves</tissue>
    </source>
</reference>
<dbReference type="AlphaFoldDB" id="A0A9K3DR24"/>
<evidence type="ECO:0000313" key="1">
    <source>
        <dbReference type="EMBL" id="KAF5759545.1"/>
    </source>
</evidence>
<reference evidence="1" key="2">
    <citation type="submission" date="2020-06" db="EMBL/GenBank/DDBJ databases">
        <title>Helianthus annuus Genome sequencing and assembly Release 2.</title>
        <authorList>
            <person name="Gouzy J."/>
            <person name="Langlade N."/>
            <person name="Munos S."/>
        </authorList>
    </citation>
    <scope>NUCLEOTIDE SEQUENCE</scope>
    <source>
        <tissue evidence="1">Leaves</tissue>
    </source>
</reference>
<organism evidence="1 2">
    <name type="scientific">Helianthus annuus</name>
    <name type="common">Common sunflower</name>
    <dbReference type="NCBI Taxonomy" id="4232"/>
    <lineage>
        <taxon>Eukaryota</taxon>
        <taxon>Viridiplantae</taxon>
        <taxon>Streptophyta</taxon>
        <taxon>Embryophyta</taxon>
        <taxon>Tracheophyta</taxon>
        <taxon>Spermatophyta</taxon>
        <taxon>Magnoliopsida</taxon>
        <taxon>eudicotyledons</taxon>
        <taxon>Gunneridae</taxon>
        <taxon>Pentapetalae</taxon>
        <taxon>asterids</taxon>
        <taxon>campanulids</taxon>
        <taxon>Asterales</taxon>
        <taxon>Asteraceae</taxon>
        <taxon>Asteroideae</taxon>
        <taxon>Heliantheae alliance</taxon>
        <taxon>Heliantheae</taxon>
        <taxon>Helianthus</taxon>
    </lineage>
</organism>
<proteinExistence type="predicted"/>
<evidence type="ECO:0000313" key="2">
    <source>
        <dbReference type="Proteomes" id="UP000215914"/>
    </source>
</evidence>
<sequence>MGWWVLMVVVGLRVPVGVVMVDGVVGVRVPVGVVTSDGGDGGARCFRICRFNVFLKFY</sequence>
<comment type="caution">
    <text evidence="1">The sequence shown here is derived from an EMBL/GenBank/DDBJ whole genome shotgun (WGS) entry which is preliminary data.</text>
</comment>
<keyword evidence="2" id="KW-1185">Reference proteome</keyword>
<accession>A0A9K3DR24</accession>
<dbReference type="Gramene" id="mRNA:HanXRQr2_Chr16g0742531">
    <property type="protein sequence ID" value="CDS:HanXRQr2_Chr16g0742531.1"/>
    <property type="gene ID" value="HanXRQr2_Chr16g0742531"/>
</dbReference>
<name>A0A9K3DR24_HELAN</name>